<feature type="region of interest" description="Disordered" evidence="8">
    <location>
        <begin position="1"/>
        <end position="185"/>
    </location>
</feature>
<evidence type="ECO:0000313" key="10">
    <source>
        <dbReference type="EMBL" id="WOO78845.1"/>
    </source>
</evidence>
<evidence type="ECO:0000256" key="8">
    <source>
        <dbReference type="SAM" id="MobiDB-lite"/>
    </source>
</evidence>
<dbReference type="SUPFAM" id="SSF161111">
    <property type="entry name" value="Cation efflux protein transmembrane domain-like"/>
    <property type="match status" value="1"/>
</dbReference>
<organism evidence="10 11">
    <name type="scientific">Vanrija pseudolonga</name>
    <dbReference type="NCBI Taxonomy" id="143232"/>
    <lineage>
        <taxon>Eukaryota</taxon>
        <taxon>Fungi</taxon>
        <taxon>Dikarya</taxon>
        <taxon>Basidiomycota</taxon>
        <taxon>Agaricomycotina</taxon>
        <taxon>Tremellomycetes</taxon>
        <taxon>Trichosporonales</taxon>
        <taxon>Trichosporonaceae</taxon>
        <taxon>Vanrija</taxon>
    </lineage>
</organism>
<dbReference type="Gene3D" id="1.20.1510.10">
    <property type="entry name" value="Cation efflux protein transmembrane domain"/>
    <property type="match status" value="1"/>
</dbReference>
<dbReference type="InterPro" id="IPR058533">
    <property type="entry name" value="Cation_efflux_TM"/>
</dbReference>
<comment type="similarity">
    <text evidence="2">Belongs to the cation diffusion facilitator (CDF) transporter (TC 2.A.4) family. SLC30A subfamily.</text>
</comment>
<dbReference type="EMBL" id="CP086715">
    <property type="protein sequence ID" value="WOO78845.1"/>
    <property type="molecule type" value="Genomic_DNA"/>
</dbReference>
<keyword evidence="11" id="KW-1185">Reference proteome</keyword>
<gene>
    <name evidence="10" type="primary">slc30a6</name>
    <name evidence="10" type="ORF">LOC62_02G002384</name>
</gene>
<evidence type="ECO:0000256" key="4">
    <source>
        <dbReference type="ARBA" id="ARBA00022692"/>
    </source>
</evidence>
<evidence type="ECO:0000256" key="6">
    <source>
        <dbReference type="ARBA" id="ARBA00023065"/>
    </source>
</evidence>
<dbReference type="PANTHER" id="PTHR45755:SF4">
    <property type="entry name" value="ZINC TRANSPORTER 7"/>
    <property type="match status" value="1"/>
</dbReference>
<dbReference type="GO" id="GO:0006882">
    <property type="term" value="P:intracellular zinc ion homeostasis"/>
    <property type="evidence" value="ECO:0007669"/>
    <property type="project" value="InterPro"/>
</dbReference>
<dbReference type="InterPro" id="IPR045316">
    <property type="entry name" value="Msc2-like"/>
</dbReference>
<accession>A0AAF0Y2A0</accession>
<dbReference type="AlphaFoldDB" id="A0AAF0Y2A0"/>
<dbReference type="RefSeq" id="XP_062624877.1">
    <property type="nucleotide sequence ID" value="XM_062768893.1"/>
</dbReference>
<keyword evidence="7" id="KW-0472">Membrane</keyword>
<keyword evidence="4" id="KW-0812">Transmembrane</keyword>
<feature type="compositionally biased region" description="Basic residues" evidence="8">
    <location>
        <begin position="35"/>
        <end position="44"/>
    </location>
</feature>
<evidence type="ECO:0000256" key="7">
    <source>
        <dbReference type="ARBA" id="ARBA00023136"/>
    </source>
</evidence>
<feature type="compositionally biased region" description="Low complexity" evidence="8">
    <location>
        <begin position="580"/>
        <end position="602"/>
    </location>
</feature>
<dbReference type="InterPro" id="IPR027469">
    <property type="entry name" value="Cation_efflux_TMD_sf"/>
</dbReference>
<keyword evidence="3" id="KW-0813">Transport</keyword>
<feature type="region of interest" description="Disordered" evidence="8">
    <location>
        <begin position="205"/>
        <end position="234"/>
    </location>
</feature>
<name>A0AAF0Y2A0_9TREE</name>
<dbReference type="GO" id="GO:0005385">
    <property type="term" value="F:zinc ion transmembrane transporter activity"/>
    <property type="evidence" value="ECO:0007669"/>
    <property type="project" value="InterPro"/>
</dbReference>
<feature type="region of interest" description="Disordered" evidence="8">
    <location>
        <begin position="247"/>
        <end position="284"/>
    </location>
</feature>
<dbReference type="Proteomes" id="UP000827549">
    <property type="component" value="Chromosome 2"/>
</dbReference>
<evidence type="ECO:0000259" key="9">
    <source>
        <dbReference type="Pfam" id="PF01545"/>
    </source>
</evidence>
<evidence type="ECO:0000256" key="1">
    <source>
        <dbReference type="ARBA" id="ARBA00004141"/>
    </source>
</evidence>
<sequence>MTAVDDGADLAGSPVALRNARTDPGHAPSSTSKPQSRRTSRATRRPPPINVADDLSPAPPQLIVSPAAGAVGTESEEDNEAADNVGELTASPHTQTFSVAMDDDGASPGSSWSMDASRRPVPSHRPPSWHRQSLEVPSFLPTTPSSPERRFDPALYYKGGHSRSLSHDFPHPGAPPRPISPVSPGFVAGDSVIPSADPRVFAGGADWSFGAAPPDSEADTGSPVKRGKRRGHHHKHSLSHNFFSFLEPGANAPPNERPPSAVDEPTPVPMPYHSTTTTILSPLPRGKRNGTVQLMWAFAIGEALLGASLWIEGQMSGWRCLEGAGYLVVFDALGMVVNIVASNDEDGWRSLRRPFGWDRLTSLLCFAQSLFLMFAAVYISKESFEQVLLGADAHEEGGGGGGGHGHGHGHAHIEHIIGEESPFPYLLLLLSFVASLLSGAFLNNHRRLSEATGSLFLPSAFSSAKLPEIFSNPYTIGVAGTTAALLVSSLITPLDSLHGLDSSSSVALTVLIAALAWPPTKAFANVLLQTAPPTTSSQMTVLRRALRDVEDDRRVLGIGTLRCWALSTDKVEPDAGGTNSAPASRRPSISSSPSHSISFPAPLTEKDKQPLAAPVSLASRAPTSEAVPIIVTVNVHIHPDATDADVLEITRLVSTKISNAVGPRIGGEVTVQVQKGWEGEDGH</sequence>
<dbReference type="GO" id="GO:0016020">
    <property type="term" value="C:membrane"/>
    <property type="evidence" value="ECO:0007669"/>
    <property type="project" value="UniProtKB-SubCell"/>
</dbReference>
<proteinExistence type="inferred from homology"/>
<feature type="compositionally biased region" description="Basic residues" evidence="8">
    <location>
        <begin position="225"/>
        <end position="234"/>
    </location>
</feature>
<dbReference type="GO" id="GO:0005794">
    <property type="term" value="C:Golgi apparatus"/>
    <property type="evidence" value="ECO:0007669"/>
    <property type="project" value="TreeGrafter"/>
</dbReference>
<evidence type="ECO:0000256" key="3">
    <source>
        <dbReference type="ARBA" id="ARBA00022448"/>
    </source>
</evidence>
<dbReference type="PANTHER" id="PTHR45755">
    <property type="match status" value="1"/>
</dbReference>
<evidence type="ECO:0000256" key="5">
    <source>
        <dbReference type="ARBA" id="ARBA00022989"/>
    </source>
</evidence>
<feature type="domain" description="Cation efflux protein transmembrane" evidence="9">
    <location>
        <begin position="329"/>
        <end position="519"/>
    </location>
</feature>
<feature type="region of interest" description="Disordered" evidence="8">
    <location>
        <begin position="572"/>
        <end position="602"/>
    </location>
</feature>
<keyword evidence="5" id="KW-1133">Transmembrane helix</keyword>
<evidence type="ECO:0000313" key="11">
    <source>
        <dbReference type="Proteomes" id="UP000827549"/>
    </source>
</evidence>
<dbReference type="Pfam" id="PF01545">
    <property type="entry name" value="Cation_efflux"/>
    <property type="match status" value="1"/>
</dbReference>
<reference evidence="10" key="1">
    <citation type="submission" date="2023-10" db="EMBL/GenBank/DDBJ databases">
        <authorList>
            <person name="Noh H."/>
        </authorList>
    </citation>
    <scope>NUCLEOTIDE SEQUENCE</scope>
    <source>
        <strain evidence="10">DUCC4014</strain>
    </source>
</reference>
<comment type="subcellular location">
    <subcellularLocation>
        <location evidence="1">Membrane</location>
        <topology evidence="1">Multi-pass membrane protein</topology>
    </subcellularLocation>
</comment>
<dbReference type="GeneID" id="87805632"/>
<keyword evidence="6" id="KW-0406">Ion transport</keyword>
<feature type="compositionally biased region" description="Pro residues" evidence="8">
    <location>
        <begin position="172"/>
        <end position="181"/>
    </location>
</feature>
<protein>
    <submittedName>
        <fullName evidence="10">Zinc transporter 6</fullName>
    </submittedName>
</protein>
<evidence type="ECO:0000256" key="2">
    <source>
        <dbReference type="ARBA" id="ARBA00008873"/>
    </source>
</evidence>